<dbReference type="Pfam" id="PF14159">
    <property type="entry name" value="CAAD"/>
    <property type="match status" value="1"/>
</dbReference>
<comment type="caution">
    <text evidence="4">The sequence shown here is derived from an EMBL/GenBank/DDBJ whole genome shotgun (WGS) entry which is preliminary data.</text>
</comment>
<evidence type="ECO:0000259" key="3">
    <source>
        <dbReference type="Pfam" id="PF14159"/>
    </source>
</evidence>
<evidence type="ECO:0000256" key="2">
    <source>
        <dbReference type="SAM" id="Phobius"/>
    </source>
</evidence>
<keyword evidence="5" id="KW-1185">Reference proteome</keyword>
<name>A0A843UG71_COLES</name>
<dbReference type="Proteomes" id="UP000652761">
    <property type="component" value="Unassembled WGS sequence"/>
</dbReference>
<gene>
    <name evidence="4" type="ORF">Taro_013669</name>
</gene>
<organism evidence="4 5">
    <name type="scientific">Colocasia esculenta</name>
    <name type="common">Wild taro</name>
    <name type="synonym">Arum esculentum</name>
    <dbReference type="NCBI Taxonomy" id="4460"/>
    <lineage>
        <taxon>Eukaryota</taxon>
        <taxon>Viridiplantae</taxon>
        <taxon>Streptophyta</taxon>
        <taxon>Embryophyta</taxon>
        <taxon>Tracheophyta</taxon>
        <taxon>Spermatophyta</taxon>
        <taxon>Magnoliopsida</taxon>
        <taxon>Liliopsida</taxon>
        <taxon>Araceae</taxon>
        <taxon>Aroideae</taxon>
        <taxon>Colocasieae</taxon>
        <taxon>Colocasia</taxon>
    </lineage>
</organism>
<accession>A0A843UG71</accession>
<feature type="domain" description="Cyanobacterial aminoacyl-tRNA synthetase CAAD" evidence="3">
    <location>
        <begin position="92"/>
        <end position="176"/>
    </location>
</feature>
<keyword evidence="2" id="KW-1133">Transmembrane helix</keyword>
<dbReference type="AlphaFoldDB" id="A0A843UG71"/>
<comment type="subcellular location">
    <subcellularLocation>
        <location evidence="1">Membrane</location>
        <topology evidence="1">Multi-pass membrane protein</topology>
    </subcellularLocation>
</comment>
<evidence type="ECO:0000313" key="5">
    <source>
        <dbReference type="Proteomes" id="UP000652761"/>
    </source>
</evidence>
<feature type="transmembrane region" description="Helical" evidence="2">
    <location>
        <begin position="105"/>
        <end position="125"/>
    </location>
</feature>
<proteinExistence type="predicted"/>
<dbReference type="PANTHER" id="PTHR33222:SF3">
    <property type="entry name" value="PROTEIN CURVATURE THYLAKOID 1C, CHLOROPLASTIC"/>
    <property type="match status" value="1"/>
</dbReference>
<dbReference type="OrthoDB" id="2014299at2759"/>
<dbReference type="GO" id="GO:0009535">
    <property type="term" value="C:chloroplast thylakoid membrane"/>
    <property type="evidence" value="ECO:0007669"/>
    <property type="project" value="TreeGrafter"/>
</dbReference>
<dbReference type="InterPro" id="IPR025564">
    <property type="entry name" value="CAAD_dom"/>
</dbReference>
<dbReference type="InterPro" id="IPR033344">
    <property type="entry name" value="CURT1"/>
</dbReference>
<feature type="transmembrane region" description="Helical" evidence="2">
    <location>
        <begin position="137"/>
        <end position="155"/>
    </location>
</feature>
<reference evidence="4" key="1">
    <citation type="submission" date="2017-07" db="EMBL/GenBank/DDBJ databases">
        <title>Taro Niue Genome Assembly and Annotation.</title>
        <authorList>
            <person name="Atibalentja N."/>
            <person name="Keating K."/>
            <person name="Fields C.J."/>
        </authorList>
    </citation>
    <scope>NUCLEOTIDE SEQUENCE</scope>
    <source>
        <strain evidence="4">Niue_2</strain>
        <tissue evidence="4">Leaf</tissue>
    </source>
</reference>
<protein>
    <recommendedName>
        <fullName evidence="3">Cyanobacterial aminoacyl-tRNA synthetase CAAD domain-containing protein</fullName>
    </recommendedName>
</protein>
<dbReference type="EMBL" id="NMUH01000554">
    <property type="protein sequence ID" value="MQL81217.1"/>
    <property type="molecule type" value="Genomic_DNA"/>
</dbReference>
<evidence type="ECO:0000256" key="1">
    <source>
        <dbReference type="ARBA" id="ARBA00004141"/>
    </source>
</evidence>
<keyword evidence="2" id="KW-0812">Transmembrane</keyword>
<keyword evidence="2" id="KW-0472">Membrane</keyword>
<dbReference type="PANTHER" id="PTHR33222">
    <property type="match status" value="1"/>
</dbReference>
<evidence type="ECO:0000313" key="4">
    <source>
        <dbReference type="EMBL" id="MQL81217.1"/>
    </source>
</evidence>
<sequence>MTRFLWPGSTGCSASLLRALPPTGREMTYASVIGSLPSLTYEGRRTSSTKVRKFPGSAVPRGRALLGRQRQLLIVSKAASDDPNSLSESIVKYVQEAWGKSENQIALVGFGFAAIAALWASSNLVSAIDKLPVVPTVLEFIGILFSWWFVYRYLLFKPDREELLKNVKSSISDILGR</sequence>